<feature type="domain" description="ANTAR" evidence="3">
    <location>
        <begin position="170"/>
        <end position="231"/>
    </location>
</feature>
<keyword evidence="2" id="KW-0804">Transcription</keyword>
<dbReference type="Gene3D" id="3.30.450.40">
    <property type="match status" value="1"/>
</dbReference>
<keyword evidence="1" id="KW-0805">Transcription regulation</keyword>
<evidence type="ECO:0000256" key="1">
    <source>
        <dbReference type="ARBA" id="ARBA00023015"/>
    </source>
</evidence>
<comment type="caution">
    <text evidence="4">The sequence shown here is derived from an EMBL/GenBank/DDBJ whole genome shotgun (WGS) entry which is preliminary data.</text>
</comment>
<dbReference type="Pfam" id="PF03861">
    <property type="entry name" value="ANTAR"/>
    <property type="match status" value="1"/>
</dbReference>
<keyword evidence="5" id="KW-1185">Reference proteome</keyword>
<dbReference type="SMART" id="SM01012">
    <property type="entry name" value="ANTAR"/>
    <property type="match status" value="1"/>
</dbReference>
<dbReference type="SUPFAM" id="SSF55781">
    <property type="entry name" value="GAF domain-like"/>
    <property type="match status" value="1"/>
</dbReference>
<sequence>MSERTARVFSWVAAAAAAATATGDDNGHISMAALCRAAHLQLGVDGASVTAMTGPGTHTPIAASGELAAELEELQVTFGEGPCLAAFTFSSPMLVPDLAEVTARWPGFAGAALERGVGAVFAFPLHAGTIQLGVLELHRAATGPMTAEQLANTLVFADLALQLLLDSSSGIDRRPGYRPTDEISHGRDVVHQATGMVAVQLGVDMAEALARLRARAFTEDVPLNEVAADVVTRRLRFDPQAGPEEKPE</sequence>
<dbReference type="Proteomes" id="UP001500467">
    <property type="component" value="Unassembled WGS sequence"/>
</dbReference>
<dbReference type="InterPro" id="IPR003018">
    <property type="entry name" value="GAF"/>
</dbReference>
<evidence type="ECO:0000313" key="5">
    <source>
        <dbReference type="Proteomes" id="UP001500467"/>
    </source>
</evidence>
<protein>
    <submittedName>
        <fullName evidence="4">ANTAR domain-containing protein</fullName>
    </submittedName>
</protein>
<gene>
    <name evidence="4" type="ORF">GCM10009675_29430</name>
</gene>
<dbReference type="InterPro" id="IPR005561">
    <property type="entry name" value="ANTAR"/>
</dbReference>
<dbReference type="InterPro" id="IPR029016">
    <property type="entry name" value="GAF-like_dom_sf"/>
</dbReference>
<dbReference type="RefSeq" id="WP_253858801.1">
    <property type="nucleotide sequence ID" value="NZ_BAAALM010000008.1"/>
</dbReference>
<evidence type="ECO:0000259" key="3">
    <source>
        <dbReference type="PROSITE" id="PS50921"/>
    </source>
</evidence>
<organism evidence="4 5">
    <name type="scientific">Prauserella alba</name>
    <dbReference type="NCBI Taxonomy" id="176898"/>
    <lineage>
        <taxon>Bacteria</taxon>
        <taxon>Bacillati</taxon>
        <taxon>Actinomycetota</taxon>
        <taxon>Actinomycetes</taxon>
        <taxon>Pseudonocardiales</taxon>
        <taxon>Pseudonocardiaceae</taxon>
        <taxon>Prauserella</taxon>
    </lineage>
</organism>
<dbReference type="InterPro" id="IPR036388">
    <property type="entry name" value="WH-like_DNA-bd_sf"/>
</dbReference>
<dbReference type="EMBL" id="BAAALM010000008">
    <property type="protein sequence ID" value="GAA1207906.1"/>
    <property type="molecule type" value="Genomic_DNA"/>
</dbReference>
<proteinExistence type="predicted"/>
<dbReference type="PROSITE" id="PS50921">
    <property type="entry name" value="ANTAR"/>
    <property type="match status" value="1"/>
</dbReference>
<reference evidence="4 5" key="1">
    <citation type="journal article" date="2019" name="Int. J. Syst. Evol. Microbiol.">
        <title>The Global Catalogue of Microorganisms (GCM) 10K type strain sequencing project: providing services to taxonomists for standard genome sequencing and annotation.</title>
        <authorList>
            <consortium name="The Broad Institute Genomics Platform"/>
            <consortium name="The Broad Institute Genome Sequencing Center for Infectious Disease"/>
            <person name="Wu L."/>
            <person name="Ma J."/>
        </authorList>
    </citation>
    <scope>NUCLEOTIDE SEQUENCE [LARGE SCALE GENOMIC DNA]</scope>
    <source>
        <strain evidence="4 5">JCM 13022</strain>
    </source>
</reference>
<dbReference type="Gene3D" id="1.10.10.10">
    <property type="entry name" value="Winged helix-like DNA-binding domain superfamily/Winged helix DNA-binding domain"/>
    <property type="match status" value="1"/>
</dbReference>
<dbReference type="Pfam" id="PF01590">
    <property type="entry name" value="GAF"/>
    <property type="match status" value="1"/>
</dbReference>
<accession>A0ABN1VEH0</accession>
<evidence type="ECO:0000313" key="4">
    <source>
        <dbReference type="EMBL" id="GAA1207906.1"/>
    </source>
</evidence>
<name>A0ABN1VEH0_9PSEU</name>
<evidence type="ECO:0000256" key="2">
    <source>
        <dbReference type="ARBA" id="ARBA00023163"/>
    </source>
</evidence>